<keyword evidence="1" id="KW-0472">Membrane</keyword>
<dbReference type="Proteomes" id="UP001501523">
    <property type="component" value="Unassembled WGS sequence"/>
</dbReference>
<feature type="transmembrane region" description="Helical" evidence="1">
    <location>
        <begin position="149"/>
        <end position="172"/>
    </location>
</feature>
<feature type="transmembrane region" description="Helical" evidence="1">
    <location>
        <begin position="192"/>
        <end position="212"/>
    </location>
</feature>
<name>A0ABN1IGA5_9GAMM</name>
<evidence type="ECO:0000256" key="1">
    <source>
        <dbReference type="SAM" id="Phobius"/>
    </source>
</evidence>
<proteinExistence type="predicted"/>
<sequence>MLPSVSARVPASSIAAAQDRGSRLFGCGVVVYAALMLAAKLSGNVWFDELAALALIGLFLLPGLRRRRVLAWIVWFCAAAMLALLGAHGNGRFALDCMPVLINVALCFVFARTLVRNREPLIARIIAALEGRERLMLPRVATYARRLTWAWALSLGIQASVLATLVLCVVPDGLLASLRVAPPIAIGPAWRWYLHLGSYVLVPALLVLEYAFRRWHLRHLPHPPLARFIVLLARRWPSLMRSIADDTARSG</sequence>
<dbReference type="EMBL" id="BAAAEU010000006">
    <property type="protein sequence ID" value="GAA0712731.1"/>
    <property type="molecule type" value="Genomic_DNA"/>
</dbReference>
<feature type="transmembrane region" description="Helical" evidence="1">
    <location>
        <begin position="93"/>
        <end position="115"/>
    </location>
</feature>
<keyword evidence="1" id="KW-0812">Transmembrane</keyword>
<evidence type="ECO:0008006" key="4">
    <source>
        <dbReference type="Google" id="ProtNLM"/>
    </source>
</evidence>
<keyword evidence="1" id="KW-1133">Transmembrane helix</keyword>
<dbReference type="RefSeq" id="WP_379988662.1">
    <property type="nucleotide sequence ID" value="NZ_JBHSMO010000003.1"/>
</dbReference>
<feature type="transmembrane region" description="Helical" evidence="1">
    <location>
        <begin position="69"/>
        <end position="87"/>
    </location>
</feature>
<gene>
    <name evidence="2" type="ORF">GCM10009105_15600</name>
</gene>
<protein>
    <recommendedName>
        <fullName evidence="4">Ketosynthase</fullName>
    </recommendedName>
</protein>
<organism evidence="2 3">
    <name type="scientific">Dokdonella soli</name>
    <dbReference type="NCBI Taxonomy" id="529810"/>
    <lineage>
        <taxon>Bacteria</taxon>
        <taxon>Pseudomonadati</taxon>
        <taxon>Pseudomonadota</taxon>
        <taxon>Gammaproteobacteria</taxon>
        <taxon>Lysobacterales</taxon>
        <taxon>Rhodanobacteraceae</taxon>
        <taxon>Dokdonella</taxon>
    </lineage>
</organism>
<feature type="transmembrane region" description="Helical" evidence="1">
    <location>
        <begin position="21"/>
        <end position="39"/>
    </location>
</feature>
<evidence type="ECO:0000313" key="3">
    <source>
        <dbReference type="Proteomes" id="UP001501523"/>
    </source>
</evidence>
<keyword evidence="3" id="KW-1185">Reference proteome</keyword>
<comment type="caution">
    <text evidence="2">The sequence shown here is derived from an EMBL/GenBank/DDBJ whole genome shotgun (WGS) entry which is preliminary data.</text>
</comment>
<feature type="transmembrane region" description="Helical" evidence="1">
    <location>
        <begin position="45"/>
        <end position="62"/>
    </location>
</feature>
<accession>A0ABN1IGA5</accession>
<evidence type="ECO:0000313" key="2">
    <source>
        <dbReference type="EMBL" id="GAA0712731.1"/>
    </source>
</evidence>
<reference evidence="2 3" key="1">
    <citation type="journal article" date="2019" name="Int. J. Syst. Evol. Microbiol.">
        <title>The Global Catalogue of Microorganisms (GCM) 10K type strain sequencing project: providing services to taxonomists for standard genome sequencing and annotation.</title>
        <authorList>
            <consortium name="The Broad Institute Genomics Platform"/>
            <consortium name="The Broad Institute Genome Sequencing Center for Infectious Disease"/>
            <person name="Wu L."/>
            <person name="Ma J."/>
        </authorList>
    </citation>
    <scope>NUCLEOTIDE SEQUENCE [LARGE SCALE GENOMIC DNA]</scope>
    <source>
        <strain evidence="2 3">JCM 15421</strain>
    </source>
</reference>